<protein>
    <recommendedName>
        <fullName evidence="1">MAGE domain-containing protein</fullName>
    </recommendedName>
</protein>
<dbReference type="Gene3D" id="1.10.10.1210">
    <property type="entry name" value="MAGE homology domain, winged helix WH2 motif"/>
    <property type="match status" value="1"/>
</dbReference>
<keyword evidence="3" id="KW-1185">Reference proteome</keyword>
<dbReference type="EMBL" id="CAAGRJ010017220">
    <property type="protein sequence ID" value="VFV32684.1"/>
    <property type="molecule type" value="Genomic_DNA"/>
</dbReference>
<reference evidence="2 3" key="1">
    <citation type="submission" date="2019-01" db="EMBL/GenBank/DDBJ databases">
        <authorList>
            <person name="Alioto T."/>
            <person name="Alioto T."/>
        </authorList>
    </citation>
    <scope>NUCLEOTIDE SEQUENCE [LARGE SCALE GENOMIC DNA]</scope>
</reference>
<evidence type="ECO:0000259" key="1">
    <source>
        <dbReference type="PROSITE" id="PS50838"/>
    </source>
</evidence>
<dbReference type="SMART" id="SM01373">
    <property type="entry name" value="MAGE"/>
    <property type="match status" value="1"/>
</dbReference>
<evidence type="ECO:0000313" key="2">
    <source>
        <dbReference type="EMBL" id="VFV32684.1"/>
    </source>
</evidence>
<dbReference type="GO" id="GO:0000122">
    <property type="term" value="P:negative regulation of transcription by RNA polymerase II"/>
    <property type="evidence" value="ECO:0007669"/>
    <property type="project" value="TreeGrafter"/>
</dbReference>
<proteinExistence type="predicted"/>
<dbReference type="PANTHER" id="PTHR11736:SF35">
    <property type="entry name" value="MELANOMA-ASSOCIATED ANTIGEN B5"/>
    <property type="match status" value="1"/>
</dbReference>
<name>A0A485NKF3_LYNPA</name>
<feature type="domain" description="MAGE" evidence="1">
    <location>
        <begin position="1"/>
        <end position="106"/>
    </location>
</feature>
<dbReference type="PANTHER" id="PTHR11736">
    <property type="entry name" value="MELANOMA-ASSOCIATED ANTIGEN MAGE ANTIGEN"/>
    <property type="match status" value="1"/>
</dbReference>
<dbReference type="InterPro" id="IPR041899">
    <property type="entry name" value="MAGE_WH2"/>
</dbReference>
<dbReference type="PROSITE" id="PS50838">
    <property type="entry name" value="MAGE"/>
    <property type="match status" value="1"/>
</dbReference>
<gene>
    <name evidence="2" type="ORF">LYPA_23C006717</name>
</gene>
<dbReference type="InterPro" id="IPR037445">
    <property type="entry name" value="MAGE"/>
</dbReference>
<dbReference type="GO" id="GO:0005634">
    <property type="term" value="C:nucleus"/>
    <property type="evidence" value="ECO:0007669"/>
    <property type="project" value="TreeGrafter"/>
</dbReference>
<evidence type="ECO:0000313" key="3">
    <source>
        <dbReference type="Proteomes" id="UP000386466"/>
    </source>
</evidence>
<dbReference type="InterPro" id="IPR002190">
    <property type="entry name" value="MHD_dom"/>
</dbReference>
<dbReference type="FunFam" id="1.10.10.1210:FF:000001">
    <property type="entry name" value="melanoma-associated antigen D1"/>
    <property type="match status" value="1"/>
</dbReference>
<sequence length="132" mass="15033">MTVLGVIFMKGDCAAEEDIWKCLNMMQVYGGGKHSIYGERKKLITKDLVKLECLEHCQVSNSDPPCYEFLWGPKAHTKTIKMKVLELLAKFNDTVPSVFSARYKETLEDEELRAEARPIATVCNRLLKSEAF</sequence>
<dbReference type="AlphaFoldDB" id="A0A485NKF3"/>
<accession>A0A485NKF3</accession>
<organism evidence="2 3">
    <name type="scientific">Lynx pardinus</name>
    <name type="common">Iberian lynx</name>
    <name type="synonym">Felis pardina</name>
    <dbReference type="NCBI Taxonomy" id="191816"/>
    <lineage>
        <taxon>Eukaryota</taxon>
        <taxon>Metazoa</taxon>
        <taxon>Chordata</taxon>
        <taxon>Craniata</taxon>
        <taxon>Vertebrata</taxon>
        <taxon>Euteleostomi</taxon>
        <taxon>Mammalia</taxon>
        <taxon>Eutheria</taxon>
        <taxon>Laurasiatheria</taxon>
        <taxon>Carnivora</taxon>
        <taxon>Feliformia</taxon>
        <taxon>Felidae</taxon>
        <taxon>Felinae</taxon>
        <taxon>Lynx</taxon>
    </lineage>
</organism>
<dbReference type="Proteomes" id="UP000386466">
    <property type="component" value="Unassembled WGS sequence"/>
</dbReference>